<dbReference type="PANTHER" id="PTHR42990:SF1">
    <property type="entry name" value="AAA+ ATPASE DOMAIN-CONTAINING PROTEIN"/>
    <property type="match status" value="1"/>
</dbReference>
<accession>A0A174WIK8</accession>
<dbReference type="EMBL" id="WKLT01000024">
    <property type="protein sequence ID" value="MRY60055.1"/>
    <property type="molecule type" value="Genomic_DNA"/>
</dbReference>
<dbReference type="EMBL" id="JAQMPX010000056">
    <property type="protein sequence ID" value="MDB9138508.1"/>
    <property type="molecule type" value="Genomic_DNA"/>
</dbReference>
<sequence length="389" mass="45081">MDKLQTSFDAMLRTTPTSFHRYMFDRINWNNRLLGLVGPRGVGKTTLMLQYAKEKLNRNTTLFVNADDLYFSSHHLVDLADDFVKRGGTHLLIDEIHKYKDWARELKLMYDYHADLKIFFTGSSILDINKGSADLSRRAIVYSMQGLSFREYLNMFHNIEIQTHTLADIVEHRIELPEKFRPYAYFQSYLEKGYYPFSKEDQFHIRLQQVINTTLEVDIPQYSEMSISTARKLKQLLTIIAQSVPFKPNMSSIAIMLGVSRNNLSDYFLYLEESGLISQLRDGVGGIRGLGKVDKVYLDNPTLMYNLGKEISNIGNIRETFFLNQTRVEQEVITSPISDFQIADYTFEVGGKNKKQKQLQGIENGFVVKDNIEQGYMNVIPLWQFGLNY</sequence>
<name>A0A174WIK8_PARDI</name>
<evidence type="ECO:0000259" key="1">
    <source>
        <dbReference type="SMART" id="SM00382"/>
    </source>
</evidence>
<dbReference type="PRINTS" id="PR00449">
    <property type="entry name" value="RASTRNSFRMNG"/>
</dbReference>
<dbReference type="SMART" id="SM00382">
    <property type="entry name" value="AAA"/>
    <property type="match status" value="1"/>
</dbReference>
<feature type="domain" description="AAA+ ATPase" evidence="1">
    <location>
        <begin position="30"/>
        <end position="180"/>
    </location>
</feature>
<protein>
    <submittedName>
        <fullName evidence="3">AAA family ATPase</fullName>
    </submittedName>
</protein>
<evidence type="ECO:0000313" key="4">
    <source>
        <dbReference type="Proteomes" id="UP000463337"/>
    </source>
</evidence>
<dbReference type="Gene3D" id="3.40.50.300">
    <property type="entry name" value="P-loop containing nucleotide triphosphate hydrolases"/>
    <property type="match status" value="1"/>
</dbReference>
<reference evidence="3 4" key="1">
    <citation type="journal article" date="2019" name="Nat. Med.">
        <title>A library of human gut bacterial isolates paired with longitudinal multiomics data enables mechanistic microbiome research.</title>
        <authorList>
            <person name="Poyet M."/>
            <person name="Groussin M."/>
            <person name="Gibbons S.M."/>
            <person name="Avila-Pacheco J."/>
            <person name="Jiang X."/>
            <person name="Kearney S.M."/>
            <person name="Perrotta A.R."/>
            <person name="Berdy B."/>
            <person name="Zhao S."/>
            <person name="Lieberman T.D."/>
            <person name="Swanson P.K."/>
            <person name="Smith M."/>
            <person name="Roesemann S."/>
            <person name="Alexander J.E."/>
            <person name="Rich S.A."/>
            <person name="Livny J."/>
            <person name="Vlamakis H."/>
            <person name="Clish C."/>
            <person name="Bullock K."/>
            <person name="Deik A."/>
            <person name="Scott J."/>
            <person name="Pierce K.A."/>
            <person name="Xavier R.J."/>
            <person name="Alm E.J."/>
        </authorList>
    </citation>
    <scope>NUCLEOTIDE SEQUENCE [LARGE SCALE GENOMIC DNA]</scope>
    <source>
        <strain evidence="3 4">BIOML-A41</strain>
    </source>
</reference>
<dbReference type="InterPro" id="IPR027417">
    <property type="entry name" value="P-loop_NTPase"/>
</dbReference>
<dbReference type="Proteomes" id="UP001211522">
    <property type="component" value="Unassembled WGS sequence"/>
</dbReference>
<dbReference type="AlphaFoldDB" id="A0A174WIK8"/>
<evidence type="ECO:0000313" key="3">
    <source>
        <dbReference type="EMBL" id="MRY60055.1"/>
    </source>
</evidence>
<dbReference type="CDD" id="cd00009">
    <property type="entry name" value="AAA"/>
    <property type="match status" value="1"/>
</dbReference>
<dbReference type="Pfam" id="PF13173">
    <property type="entry name" value="AAA_14"/>
    <property type="match status" value="1"/>
</dbReference>
<dbReference type="PANTHER" id="PTHR42990">
    <property type="entry name" value="ATPASE"/>
    <property type="match status" value="1"/>
</dbReference>
<evidence type="ECO:0000313" key="2">
    <source>
        <dbReference type="EMBL" id="MDB9138508.1"/>
    </source>
</evidence>
<reference evidence="2" key="2">
    <citation type="submission" date="2023-01" db="EMBL/GenBank/DDBJ databases">
        <title>Human gut microbiome strain richness.</title>
        <authorList>
            <person name="Chen-Liaw A."/>
        </authorList>
    </citation>
    <scope>NUCLEOTIDE SEQUENCE</scope>
    <source>
        <strain evidence="2">D35st1_E5_D35t1_190705</strain>
    </source>
</reference>
<comment type="caution">
    <text evidence="3">The sequence shown here is derived from an EMBL/GenBank/DDBJ whole genome shotgun (WGS) entry which is preliminary data.</text>
</comment>
<organism evidence="3 4">
    <name type="scientific">Parabacteroides distasonis</name>
    <dbReference type="NCBI Taxonomy" id="823"/>
    <lineage>
        <taxon>Bacteria</taxon>
        <taxon>Pseudomonadati</taxon>
        <taxon>Bacteroidota</taxon>
        <taxon>Bacteroidia</taxon>
        <taxon>Bacteroidales</taxon>
        <taxon>Tannerellaceae</taxon>
        <taxon>Parabacteroides</taxon>
    </lineage>
</organism>
<dbReference type="InterPro" id="IPR003593">
    <property type="entry name" value="AAA+_ATPase"/>
</dbReference>
<dbReference type="SUPFAM" id="SSF52540">
    <property type="entry name" value="P-loop containing nucleoside triphosphate hydrolases"/>
    <property type="match status" value="1"/>
</dbReference>
<dbReference type="InterPro" id="IPR041682">
    <property type="entry name" value="AAA_14"/>
</dbReference>
<gene>
    <name evidence="3" type="ORF">GKD59_19530</name>
    <name evidence="2" type="ORF">PN612_08260</name>
</gene>
<dbReference type="Proteomes" id="UP000463337">
    <property type="component" value="Unassembled WGS sequence"/>
</dbReference>
<proteinExistence type="predicted"/>
<dbReference type="RefSeq" id="WP_005867817.1">
    <property type="nucleotide sequence ID" value="NZ_AP019729.1"/>
</dbReference>